<sequence>MEKKQETKENSHFSVRYFSFFHSFFLFSFLVPCVLGREAESKEEKVRRQAK</sequence>
<accession>A0A2P2Q2X2</accession>
<keyword evidence="1" id="KW-0812">Transmembrane</keyword>
<name>A0A2P2Q2X2_RHIMU</name>
<reference evidence="2" key="1">
    <citation type="submission" date="2018-02" db="EMBL/GenBank/DDBJ databases">
        <title>Rhizophora mucronata_Transcriptome.</title>
        <authorList>
            <person name="Meera S.P."/>
            <person name="Sreeshan A."/>
            <person name="Augustine A."/>
        </authorList>
    </citation>
    <scope>NUCLEOTIDE SEQUENCE</scope>
    <source>
        <tissue evidence="2">Leaf</tissue>
    </source>
</reference>
<evidence type="ECO:0000313" key="2">
    <source>
        <dbReference type="EMBL" id="MBX61302.1"/>
    </source>
</evidence>
<keyword evidence="1" id="KW-1133">Transmembrane helix</keyword>
<organism evidence="2">
    <name type="scientific">Rhizophora mucronata</name>
    <name type="common">Asiatic mangrove</name>
    <dbReference type="NCBI Taxonomy" id="61149"/>
    <lineage>
        <taxon>Eukaryota</taxon>
        <taxon>Viridiplantae</taxon>
        <taxon>Streptophyta</taxon>
        <taxon>Embryophyta</taxon>
        <taxon>Tracheophyta</taxon>
        <taxon>Spermatophyta</taxon>
        <taxon>Magnoliopsida</taxon>
        <taxon>eudicotyledons</taxon>
        <taxon>Gunneridae</taxon>
        <taxon>Pentapetalae</taxon>
        <taxon>rosids</taxon>
        <taxon>fabids</taxon>
        <taxon>Malpighiales</taxon>
        <taxon>Rhizophoraceae</taxon>
        <taxon>Rhizophora</taxon>
    </lineage>
</organism>
<keyword evidence="1" id="KW-0472">Membrane</keyword>
<dbReference type="AlphaFoldDB" id="A0A2P2Q2X2"/>
<proteinExistence type="predicted"/>
<protein>
    <submittedName>
        <fullName evidence="2">Uncharacterized protein MANES_13G105900</fullName>
    </submittedName>
</protein>
<dbReference type="EMBL" id="GGEC01080818">
    <property type="protein sequence ID" value="MBX61302.1"/>
    <property type="molecule type" value="Transcribed_RNA"/>
</dbReference>
<feature type="transmembrane region" description="Helical" evidence="1">
    <location>
        <begin position="20"/>
        <end position="39"/>
    </location>
</feature>
<evidence type="ECO:0000256" key="1">
    <source>
        <dbReference type="SAM" id="Phobius"/>
    </source>
</evidence>